<dbReference type="OrthoDB" id="4212097at2"/>
<organism evidence="1 2">
    <name type="scientific">Embleya hyalina</name>
    <dbReference type="NCBI Taxonomy" id="516124"/>
    <lineage>
        <taxon>Bacteria</taxon>
        <taxon>Bacillati</taxon>
        <taxon>Actinomycetota</taxon>
        <taxon>Actinomycetes</taxon>
        <taxon>Kitasatosporales</taxon>
        <taxon>Streptomycetaceae</taxon>
        <taxon>Embleya</taxon>
    </lineage>
</organism>
<dbReference type="RefSeq" id="WP_160161292.1">
    <property type="nucleotide sequence ID" value="NZ_BIFH01000013.1"/>
</dbReference>
<name>A0A401YEF5_9ACTN</name>
<evidence type="ECO:0000313" key="2">
    <source>
        <dbReference type="Proteomes" id="UP000286931"/>
    </source>
</evidence>
<protein>
    <submittedName>
        <fullName evidence="1">Uncharacterized protein</fullName>
    </submittedName>
</protein>
<proteinExistence type="predicted"/>
<sequence length="126" mass="14210">MTMTNNNDVVLGGGLPLGERVGQLVEAWIRDGRGRDHLVTGKAFFVVYSWYLRHWAEHDPMWGEFVAVSYDFLGGDHGWETMLRERAVCHTCDDTYRLENIGVCTGCMRYSCYACDPHGSCAGEIV</sequence>
<evidence type="ECO:0000313" key="1">
    <source>
        <dbReference type="EMBL" id="GCD92972.1"/>
    </source>
</evidence>
<gene>
    <name evidence="1" type="ORF">EHYA_00615</name>
</gene>
<keyword evidence="2" id="KW-1185">Reference proteome</keyword>
<accession>A0A401YEF5</accession>
<dbReference type="EMBL" id="BIFH01000013">
    <property type="protein sequence ID" value="GCD92972.1"/>
    <property type="molecule type" value="Genomic_DNA"/>
</dbReference>
<dbReference type="AlphaFoldDB" id="A0A401YEF5"/>
<dbReference type="Proteomes" id="UP000286931">
    <property type="component" value="Unassembled WGS sequence"/>
</dbReference>
<reference evidence="1 2" key="1">
    <citation type="submission" date="2018-12" db="EMBL/GenBank/DDBJ databases">
        <title>Draft genome sequence of Embleya hyalina NBRC 13850T.</title>
        <authorList>
            <person name="Komaki H."/>
            <person name="Hosoyama A."/>
            <person name="Kimura A."/>
            <person name="Ichikawa N."/>
            <person name="Tamura T."/>
        </authorList>
    </citation>
    <scope>NUCLEOTIDE SEQUENCE [LARGE SCALE GENOMIC DNA]</scope>
    <source>
        <strain evidence="1 2">NBRC 13850</strain>
    </source>
</reference>
<comment type="caution">
    <text evidence="1">The sequence shown here is derived from an EMBL/GenBank/DDBJ whole genome shotgun (WGS) entry which is preliminary data.</text>
</comment>